<evidence type="ECO:0000256" key="2">
    <source>
        <dbReference type="ARBA" id="ARBA00022741"/>
    </source>
</evidence>
<dbReference type="EMBL" id="CAICTM010000598">
    <property type="protein sequence ID" value="CAB9513555.1"/>
    <property type="molecule type" value="Genomic_DNA"/>
</dbReference>
<evidence type="ECO:0000256" key="1">
    <source>
        <dbReference type="ARBA" id="ARBA00004123"/>
    </source>
</evidence>
<dbReference type="PANTHER" id="PTHR46239:SF1">
    <property type="entry name" value="DNA REPAIR PROTEIN RAD51 HOMOLOG 3"/>
    <property type="match status" value="1"/>
</dbReference>
<keyword evidence="3" id="KW-0227">DNA damage</keyword>
<dbReference type="InterPro" id="IPR027417">
    <property type="entry name" value="P-loop_NTPase"/>
</dbReference>
<dbReference type="AlphaFoldDB" id="A0A9N8E444"/>
<dbReference type="Pfam" id="PF08423">
    <property type="entry name" value="Rad51"/>
    <property type="match status" value="1"/>
</dbReference>
<comment type="subcellular location">
    <subcellularLocation>
        <location evidence="1">Nucleus</location>
    </subcellularLocation>
</comment>
<dbReference type="SUPFAM" id="SSF52540">
    <property type="entry name" value="P-loop containing nucleoside triphosphate hydrolases"/>
    <property type="match status" value="1"/>
</dbReference>
<dbReference type="GO" id="GO:0008821">
    <property type="term" value="F:crossover junction DNA endonuclease activity"/>
    <property type="evidence" value="ECO:0007669"/>
    <property type="project" value="TreeGrafter"/>
</dbReference>
<dbReference type="Gene3D" id="3.40.50.300">
    <property type="entry name" value="P-loop containing nucleotide triphosphate hydrolases"/>
    <property type="match status" value="1"/>
</dbReference>
<dbReference type="Proteomes" id="UP001153069">
    <property type="component" value="Unassembled WGS sequence"/>
</dbReference>
<protein>
    <recommendedName>
        <fullName evidence="7">DNA repair protein RAD51 homolog 3</fullName>
    </recommendedName>
</protein>
<evidence type="ECO:0000256" key="3">
    <source>
        <dbReference type="ARBA" id="ARBA00022763"/>
    </source>
</evidence>
<dbReference type="GO" id="GO:0140664">
    <property type="term" value="F:ATP-dependent DNA damage sensor activity"/>
    <property type="evidence" value="ECO:0007669"/>
    <property type="project" value="InterPro"/>
</dbReference>
<evidence type="ECO:0000313" key="10">
    <source>
        <dbReference type="Proteomes" id="UP001153069"/>
    </source>
</evidence>
<keyword evidence="5" id="KW-0234">DNA repair</keyword>
<keyword evidence="2" id="KW-0547">Nucleotide-binding</keyword>
<dbReference type="InterPro" id="IPR013632">
    <property type="entry name" value="Rad51_C"/>
</dbReference>
<dbReference type="OrthoDB" id="5957327at2759"/>
<dbReference type="PROSITE" id="PS50162">
    <property type="entry name" value="RECA_2"/>
    <property type="match status" value="1"/>
</dbReference>
<dbReference type="InterPro" id="IPR020588">
    <property type="entry name" value="RecA_ATP-bd"/>
</dbReference>
<dbReference type="GO" id="GO:0033063">
    <property type="term" value="C:Rad51B-Rad51C-Rad51D-XRCC2 complex"/>
    <property type="evidence" value="ECO:0007669"/>
    <property type="project" value="TreeGrafter"/>
</dbReference>
<dbReference type="GO" id="GO:0033065">
    <property type="term" value="C:Rad51C-XRCC3 complex"/>
    <property type="evidence" value="ECO:0007669"/>
    <property type="project" value="TreeGrafter"/>
</dbReference>
<feature type="domain" description="RecA family profile 1" evidence="8">
    <location>
        <begin position="1"/>
        <end position="74"/>
    </location>
</feature>
<dbReference type="InterPro" id="IPR052093">
    <property type="entry name" value="HR_Repair_Mediator"/>
</dbReference>
<name>A0A9N8E444_9STRA</name>
<evidence type="ECO:0000256" key="7">
    <source>
        <dbReference type="ARBA" id="ARBA00040674"/>
    </source>
</evidence>
<keyword evidence="10" id="KW-1185">Reference proteome</keyword>
<sequence length="110" mass="11760">MAIKSTLPDFLREQEQQGCPIKAVVVDSIAFHYRCAPPGGTIYLARTRSLSTVASLLPDTATKFDLAVIVTNQVTTKVAATTTANTMDTESVLVPALGKLGSYNNHSFSD</sequence>
<proteinExistence type="predicted"/>
<dbReference type="PANTHER" id="PTHR46239">
    <property type="entry name" value="DNA REPAIR PROTEIN RAD51 HOMOLOG 3 RAD51C"/>
    <property type="match status" value="1"/>
</dbReference>
<dbReference type="GO" id="GO:0007131">
    <property type="term" value="P:reciprocal meiotic recombination"/>
    <property type="evidence" value="ECO:0007669"/>
    <property type="project" value="TreeGrafter"/>
</dbReference>
<comment type="caution">
    <text evidence="9">The sequence shown here is derived from an EMBL/GenBank/DDBJ whole genome shotgun (WGS) entry which is preliminary data.</text>
</comment>
<evidence type="ECO:0000259" key="8">
    <source>
        <dbReference type="PROSITE" id="PS50162"/>
    </source>
</evidence>
<organism evidence="9 10">
    <name type="scientific">Seminavis robusta</name>
    <dbReference type="NCBI Taxonomy" id="568900"/>
    <lineage>
        <taxon>Eukaryota</taxon>
        <taxon>Sar</taxon>
        <taxon>Stramenopiles</taxon>
        <taxon>Ochrophyta</taxon>
        <taxon>Bacillariophyta</taxon>
        <taxon>Bacillariophyceae</taxon>
        <taxon>Bacillariophycidae</taxon>
        <taxon>Naviculales</taxon>
        <taxon>Naviculaceae</taxon>
        <taxon>Seminavis</taxon>
    </lineage>
</organism>
<dbReference type="GO" id="GO:0000400">
    <property type="term" value="F:four-way junction DNA binding"/>
    <property type="evidence" value="ECO:0007669"/>
    <property type="project" value="TreeGrafter"/>
</dbReference>
<evidence type="ECO:0000256" key="4">
    <source>
        <dbReference type="ARBA" id="ARBA00022840"/>
    </source>
</evidence>
<evidence type="ECO:0000256" key="6">
    <source>
        <dbReference type="ARBA" id="ARBA00023242"/>
    </source>
</evidence>
<dbReference type="GO" id="GO:0000707">
    <property type="term" value="P:meiotic DNA recombinase assembly"/>
    <property type="evidence" value="ECO:0007669"/>
    <property type="project" value="TreeGrafter"/>
</dbReference>
<gene>
    <name evidence="9" type="ORF">SEMRO_599_G173160.1</name>
</gene>
<keyword evidence="4" id="KW-0067">ATP-binding</keyword>
<accession>A0A9N8E444</accession>
<dbReference type="GO" id="GO:0005657">
    <property type="term" value="C:replication fork"/>
    <property type="evidence" value="ECO:0007669"/>
    <property type="project" value="TreeGrafter"/>
</dbReference>
<evidence type="ECO:0000256" key="5">
    <source>
        <dbReference type="ARBA" id="ARBA00023204"/>
    </source>
</evidence>
<evidence type="ECO:0000313" key="9">
    <source>
        <dbReference type="EMBL" id="CAB9513555.1"/>
    </source>
</evidence>
<dbReference type="GO" id="GO:0005524">
    <property type="term" value="F:ATP binding"/>
    <property type="evidence" value="ECO:0007669"/>
    <property type="project" value="UniProtKB-KW"/>
</dbReference>
<reference evidence="9" key="1">
    <citation type="submission" date="2020-06" db="EMBL/GenBank/DDBJ databases">
        <authorList>
            <consortium name="Plant Systems Biology data submission"/>
        </authorList>
    </citation>
    <scope>NUCLEOTIDE SEQUENCE</scope>
    <source>
        <strain evidence="9">D6</strain>
    </source>
</reference>
<keyword evidence="6" id="KW-0539">Nucleus</keyword>